<reference evidence="2" key="2">
    <citation type="submission" date="2021-02" db="EMBL/GenBank/DDBJ databases">
        <authorList>
            <person name="Kimball J.A."/>
            <person name="Haas M.W."/>
            <person name="Macchietto M."/>
            <person name="Kono T."/>
            <person name="Duquette J."/>
            <person name="Shao M."/>
        </authorList>
    </citation>
    <scope>NUCLEOTIDE SEQUENCE</scope>
    <source>
        <tissue evidence="2">Fresh leaf tissue</tissue>
    </source>
</reference>
<evidence type="ECO:0000313" key="3">
    <source>
        <dbReference type="Proteomes" id="UP000729402"/>
    </source>
</evidence>
<protein>
    <submittedName>
        <fullName evidence="2">Uncharacterized protein</fullName>
    </submittedName>
</protein>
<sequence>MTYFFQLSSSLVHFSHPKQSPTEREKKVSSCHAGDSFTSSHHPRNAIASPPAATAAAISSDGSVAGEEEEANFLISDLLSSLSVPRISVSRARRREKELSWSIDGGSRRDFRAPPADGLRRDRRQWPLPRPTPAASTAPLDAGICCSPPRRDPPNILPAEIRRAPSATHAAGLLRDPRRRDPPRLLPAGHRAPLRPSPWTRAPLLASLLPFTTRYVVCV</sequence>
<comment type="caution">
    <text evidence="2">The sequence shown here is derived from an EMBL/GenBank/DDBJ whole genome shotgun (WGS) entry which is preliminary data.</text>
</comment>
<reference evidence="2" key="1">
    <citation type="journal article" date="2021" name="bioRxiv">
        <title>Whole Genome Assembly and Annotation of Northern Wild Rice, Zizania palustris L., Supports a Whole Genome Duplication in the Zizania Genus.</title>
        <authorList>
            <person name="Haas M."/>
            <person name="Kono T."/>
            <person name="Macchietto M."/>
            <person name="Millas R."/>
            <person name="McGilp L."/>
            <person name="Shao M."/>
            <person name="Duquette J."/>
            <person name="Hirsch C.N."/>
            <person name="Kimball J."/>
        </authorList>
    </citation>
    <scope>NUCLEOTIDE SEQUENCE</scope>
    <source>
        <tissue evidence="2">Fresh leaf tissue</tissue>
    </source>
</reference>
<dbReference type="AlphaFoldDB" id="A0A8J5VEQ5"/>
<organism evidence="2 3">
    <name type="scientific">Zizania palustris</name>
    <name type="common">Northern wild rice</name>
    <dbReference type="NCBI Taxonomy" id="103762"/>
    <lineage>
        <taxon>Eukaryota</taxon>
        <taxon>Viridiplantae</taxon>
        <taxon>Streptophyta</taxon>
        <taxon>Embryophyta</taxon>
        <taxon>Tracheophyta</taxon>
        <taxon>Spermatophyta</taxon>
        <taxon>Magnoliopsida</taxon>
        <taxon>Liliopsida</taxon>
        <taxon>Poales</taxon>
        <taxon>Poaceae</taxon>
        <taxon>BOP clade</taxon>
        <taxon>Oryzoideae</taxon>
        <taxon>Oryzeae</taxon>
        <taxon>Zizaniinae</taxon>
        <taxon>Zizania</taxon>
    </lineage>
</organism>
<proteinExistence type="predicted"/>
<accession>A0A8J5VEQ5</accession>
<evidence type="ECO:0000313" key="2">
    <source>
        <dbReference type="EMBL" id="KAG8044628.1"/>
    </source>
</evidence>
<evidence type="ECO:0000256" key="1">
    <source>
        <dbReference type="SAM" id="MobiDB-lite"/>
    </source>
</evidence>
<keyword evidence="3" id="KW-1185">Reference proteome</keyword>
<dbReference type="EMBL" id="JAAALK010000507">
    <property type="protein sequence ID" value="KAG8044628.1"/>
    <property type="molecule type" value="Genomic_DNA"/>
</dbReference>
<feature type="region of interest" description="Disordered" evidence="1">
    <location>
        <begin position="15"/>
        <end position="50"/>
    </location>
</feature>
<dbReference type="Proteomes" id="UP000729402">
    <property type="component" value="Unassembled WGS sequence"/>
</dbReference>
<gene>
    <name evidence="2" type="ORF">GUJ93_ZPchr0155g7014</name>
</gene>
<name>A0A8J5VEQ5_ZIZPA</name>
<feature type="region of interest" description="Disordered" evidence="1">
    <location>
        <begin position="167"/>
        <end position="197"/>
    </location>
</feature>
<feature type="region of interest" description="Disordered" evidence="1">
    <location>
        <begin position="105"/>
        <end position="141"/>
    </location>
</feature>